<dbReference type="InterPro" id="IPR036097">
    <property type="entry name" value="HisK_dim/P_sf"/>
</dbReference>
<evidence type="ECO:0000256" key="12">
    <source>
        <dbReference type="ARBA" id="ARBA00023012"/>
    </source>
</evidence>
<dbReference type="PANTHER" id="PTHR43065:SF46">
    <property type="entry name" value="C4-DICARBOXYLATE TRANSPORT SENSOR PROTEIN DCTB"/>
    <property type="match status" value="1"/>
</dbReference>
<evidence type="ECO:0000259" key="15">
    <source>
        <dbReference type="PROSITE" id="PS50109"/>
    </source>
</evidence>
<evidence type="ECO:0000256" key="2">
    <source>
        <dbReference type="ARBA" id="ARBA00004651"/>
    </source>
</evidence>
<reference evidence="16 17" key="1">
    <citation type="submission" date="2024-06" db="EMBL/GenBank/DDBJ databases">
        <title>Genomic Encyclopedia of Type Strains, Phase IV (KMG-IV): sequencing the most valuable type-strain genomes for metagenomic binning, comparative biology and taxonomic classification.</title>
        <authorList>
            <person name="Goeker M."/>
        </authorList>
    </citation>
    <scope>NUCLEOTIDE SEQUENCE [LARGE SCALE GENOMIC DNA]</scope>
    <source>
        <strain evidence="16 17">DSM 21331</strain>
    </source>
</reference>
<evidence type="ECO:0000256" key="14">
    <source>
        <dbReference type="SAM" id="Phobius"/>
    </source>
</evidence>
<dbReference type="PIRSF" id="PIRSF036431">
    <property type="entry name" value="STHK_DctB"/>
    <property type="match status" value="1"/>
</dbReference>
<evidence type="ECO:0000256" key="10">
    <source>
        <dbReference type="ARBA" id="ARBA00022840"/>
    </source>
</evidence>
<dbReference type="Gene3D" id="1.10.287.130">
    <property type="match status" value="1"/>
</dbReference>
<feature type="domain" description="Histidine kinase" evidence="15">
    <location>
        <begin position="401"/>
        <end position="613"/>
    </location>
</feature>
<dbReference type="EMBL" id="JBEPMM010000009">
    <property type="protein sequence ID" value="MET3693660.1"/>
    <property type="molecule type" value="Genomic_DNA"/>
</dbReference>
<evidence type="ECO:0000256" key="9">
    <source>
        <dbReference type="ARBA" id="ARBA00022777"/>
    </source>
</evidence>
<evidence type="ECO:0000256" key="4">
    <source>
        <dbReference type="ARBA" id="ARBA00022475"/>
    </source>
</evidence>
<evidence type="ECO:0000256" key="1">
    <source>
        <dbReference type="ARBA" id="ARBA00000085"/>
    </source>
</evidence>
<keyword evidence="5" id="KW-0597">Phosphoprotein</keyword>
<keyword evidence="6 16" id="KW-0808">Transferase</keyword>
<keyword evidence="7 14" id="KW-0812">Transmembrane</keyword>
<feature type="coiled-coil region" evidence="13">
    <location>
        <begin position="358"/>
        <end position="392"/>
    </location>
</feature>
<keyword evidence="11 14" id="KW-1133">Transmembrane helix</keyword>
<evidence type="ECO:0000313" key="16">
    <source>
        <dbReference type="EMBL" id="MET3693660.1"/>
    </source>
</evidence>
<dbReference type="Gene3D" id="3.30.450.20">
    <property type="entry name" value="PAS domain"/>
    <property type="match status" value="2"/>
</dbReference>
<keyword evidence="4" id="KW-1003">Cell membrane</keyword>
<dbReference type="PROSITE" id="PS50109">
    <property type="entry name" value="HIS_KIN"/>
    <property type="match status" value="1"/>
</dbReference>
<dbReference type="GO" id="GO:0004673">
    <property type="term" value="F:protein histidine kinase activity"/>
    <property type="evidence" value="ECO:0007669"/>
    <property type="project" value="UniProtKB-EC"/>
</dbReference>
<dbReference type="InterPro" id="IPR004358">
    <property type="entry name" value="Sig_transdc_His_kin-like_C"/>
</dbReference>
<dbReference type="InterPro" id="IPR029151">
    <property type="entry name" value="Sensor-like_sf"/>
</dbReference>
<keyword evidence="14" id="KW-0472">Membrane</keyword>
<dbReference type="CDD" id="cd00082">
    <property type="entry name" value="HisKA"/>
    <property type="match status" value="1"/>
</dbReference>
<dbReference type="Pfam" id="PF02518">
    <property type="entry name" value="HATPase_c"/>
    <property type="match status" value="1"/>
</dbReference>
<dbReference type="InterPro" id="IPR036890">
    <property type="entry name" value="HATPase_C_sf"/>
</dbReference>
<keyword evidence="9 16" id="KW-0418">Kinase</keyword>
<evidence type="ECO:0000256" key="5">
    <source>
        <dbReference type="ARBA" id="ARBA00022553"/>
    </source>
</evidence>
<dbReference type="InterPro" id="IPR003661">
    <property type="entry name" value="HisK_dim/P_dom"/>
</dbReference>
<dbReference type="InterPro" id="IPR017055">
    <property type="entry name" value="Sig_transdc_His_kinase_DctB"/>
</dbReference>
<evidence type="ECO:0000256" key="11">
    <source>
        <dbReference type="ARBA" id="ARBA00022989"/>
    </source>
</evidence>
<dbReference type="Pfam" id="PF00512">
    <property type="entry name" value="HisKA"/>
    <property type="match status" value="1"/>
</dbReference>
<keyword evidence="17" id="KW-1185">Reference proteome</keyword>
<dbReference type="SUPFAM" id="SSF47384">
    <property type="entry name" value="Homodimeric domain of signal transducing histidine kinase"/>
    <property type="match status" value="1"/>
</dbReference>
<dbReference type="InterPro" id="IPR005467">
    <property type="entry name" value="His_kinase_dom"/>
</dbReference>
<comment type="catalytic activity">
    <reaction evidence="1">
        <text>ATP + protein L-histidine = ADP + protein N-phospho-L-histidine.</text>
        <dbReference type="EC" id="2.7.13.3"/>
    </reaction>
</comment>
<keyword evidence="10" id="KW-0067">ATP-binding</keyword>
<dbReference type="SMART" id="SM00387">
    <property type="entry name" value="HATPase_c"/>
    <property type="match status" value="1"/>
</dbReference>
<dbReference type="SUPFAM" id="SSF103190">
    <property type="entry name" value="Sensory domain-like"/>
    <property type="match status" value="1"/>
</dbReference>
<organism evidence="16 17">
    <name type="scientific">Methylobacterium goesingense</name>
    <dbReference type="NCBI Taxonomy" id="243690"/>
    <lineage>
        <taxon>Bacteria</taxon>
        <taxon>Pseudomonadati</taxon>
        <taxon>Pseudomonadota</taxon>
        <taxon>Alphaproteobacteria</taxon>
        <taxon>Hyphomicrobiales</taxon>
        <taxon>Methylobacteriaceae</taxon>
        <taxon>Methylobacterium</taxon>
    </lineage>
</organism>
<dbReference type="InterPro" id="IPR003594">
    <property type="entry name" value="HATPase_dom"/>
</dbReference>
<gene>
    <name evidence="16" type="ORF">ABID43_003211</name>
</gene>
<dbReference type="Gene3D" id="6.10.250.3020">
    <property type="match status" value="1"/>
</dbReference>
<evidence type="ECO:0000256" key="6">
    <source>
        <dbReference type="ARBA" id="ARBA00022679"/>
    </source>
</evidence>
<protein>
    <recommendedName>
        <fullName evidence="3">histidine kinase</fullName>
        <ecNumber evidence="3">2.7.13.3</ecNumber>
    </recommendedName>
</protein>
<dbReference type="EC" id="2.7.13.3" evidence="3"/>
<evidence type="ECO:0000313" key="17">
    <source>
        <dbReference type="Proteomes" id="UP001549145"/>
    </source>
</evidence>
<dbReference type="RefSeq" id="WP_238276285.1">
    <property type="nucleotide sequence ID" value="NZ_BPQL01000015.1"/>
</dbReference>
<keyword evidence="8" id="KW-0547">Nucleotide-binding</keyword>
<evidence type="ECO:0000256" key="8">
    <source>
        <dbReference type="ARBA" id="ARBA00022741"/>
    </source>
</evidence>
<name>A0ABV2LAB9_9HYPH</name>
<dbReference type="SUPFAM" id="SSF55874">
    <property type="entry name" value="ATPase domain of HSP90 chaperone/DNA topoisomerase II/histidine kinase"/>
    <property type="match status" value="1"/>
</dbReference>
<dbReference type="Gene3D" id="3.30.565.10">
    <property type="entry name" value="Histidine kinase-like ATPase, C-terminal domain"/>
    <property type="match status" value="1"/>
</dbReference>
<dbReference type="PANTHER" id="PTHR43065">
    <property type="entry name" value="SENSOR HISTIDINE KINASE"/>
    <property type="match status" value="1"/>
</dbReference>
<keyword evidence="12" id="KW-0902">Two-component regulatory system</keyword>
<evidence type="ECO:0000256" key="7">
    <source>
        <dbReference type="ARBA" id="ARBA00022692"/>
    </source>
</evidence>
<dbReference type="PRINTS" id="PR00344">
    <property type="entry name" value="BCTRLSENSOR"/>
</dbReference>
<keyword evidence="13" id="KW-0175">Coiled coil</keyword>
<evidence type="ECO:0000256" key="13">
    <source>
        <dbReference type="SAM" id="Coils"/>
    </source>
</evidence>
<accession>A0ABV2LAB9</accession>
<sequence>MRPLAPSDALRRVRAHAPDRQSLFFLASLAAILLAAWAAGRVAARWAMEDLQRTAQAALALQVGALGAEMQKQTSLPLALAADPEIAAAAQGTSDEGLVARVNRRLAEVANATGSAVIYVIRPDGITVAASNAESPGSFLGRDYAFRPYFREAMRDGAGSQFALGTVSGRAGLYLSRRIGAAGGVVVVKIEFDAVEAGWRAAEDAVFVTDARGIVLVASDPAWRFTTLRQIGEAERRRIREALDFGDAPLGPVPLHPVPGSEELARAGRGAQPARVVLRLDAPIPGTGWRLHTLTPLGGTVERERVQAWIIAGLLTGLACLGLGALAGRGRRNRERLVRASAQRDALEARVRERTLELTDANRLLRLEIEERQRAEAERERLGRELAQAGRLAALGQFAASMAHEINQPLAAIRSYADNAAILVRRGRADEAAENAVAIGRLTDRIGGLTRQLKGFARRASAKREPVALAGILRNSLELVEARAASAGIPLAVETGATGLHVLGDGPRLEQVVVNLLQNALDAVAGRPGARVGLRVREAEPGRIAVEVYDNGPGMPEAVRAQVFDAFFTTKSDGLGLGLAIARGIVEDCGGSLTALDDPAGGTIFRVDLAKAPAQGAAETGGPAAAPVEEAT</sequence>
<dbReference type="Proteomes" id="UP001549145">
    <property type="component" value="Unassembled WGS sequence"/>
</dbReference>
<dbReference type="SMART" id="SM00388">
    <property type="entry name" value="HisKA"/>
    <property type="match status" value="1"/>
</dbReference>
<evidence type="ECO:0000256" key="3">
    <source>
        <dbReference type="ARBA" id="ARBA00012438"/>
    </source>
</evidence>
<proteinExistence type="predicted"/>
<feature type="transmembrane region" description="Helical" evidence="14">
    <location>
        <begin position="306"/>
        <end position="327"/>
    </location>
</feature>
<comment type="caution">
    <text evidence="16">The sequence shown here is derived from an EMBL/GenBank/DDBJ whole genome shotgun (WGS) entry which is preliminary data.</text>
</comment>
<comment type="subcellular location">
    <subcellularLocation>
        <location evidence="2">Cell membrane</location>
        <topology evidence="2">Multi-pass membrane protein</topology>
    </subcellularLocation>
</comment>